<comment type="caution">
    <text evidence="1">The sequence shown here is derived from an EMBL/GenBank/DDBJ whole genome shotgun (WGS) entry which is preliminary data.</text>
</comment>
<evidence type="ECO:0000313" key="1">
    <source>
        <dbReference type="EMBL" id="KAE9615880.1"/>
    </source>
</evidence>
<dbReference type="AlphaFoldDB" id="A0A6A4QPN8"/>
<organism evidence="1 2">
    <name type="scientific">Lupinus albus</name>
    <name type="common">White lupine</name>
    <name type="synonym">Lupinus termis</name>
    <dbReference type="NCBI Taxonomy" id="3870"/>
    <lineage>
        <taxon>Eukaryota</taxon>
        <taxon>Viridiplantae</taxon>
        <taxon>Streptophyta</taxon>
        <taxon>Embryophyta</taxon>
        <taxon>Tracheophyta</taxon>
        <taxon>Spermatophyta</taxon>
        <taxon>Magnoliopsida</taxon>
        <taxon>eudicotyledons</taxon>
        <taxon>Gunneridae</taxon>
        <taxon>Pentapetalae</taxon>
        <taxon>rosids</taxon>
        <taxon>fabids</taxon>
        <taxon>Fabales</taxon>
        <taxon>Fabaceae</taxon>
        <taxon>Papilionoideae</taxon>
        <taxon>50 kb inversion clade</taxon>
        <taxon>genistoids sensu lato</taxon>
        <taxon>core genistoids</taxon>
        <taxon>Genisteae</taxon>
        <taxon>Lupinus</taxon>
    </lineage>
</organism>
<name>A0A6A4QPN8_LUPAL</name>
<dbReference type="EMBL" id="WOCE01000004">
    <property type="protein sequence ID" value="KAE9615880.1"/>
    <property type="molecule type" value="Genomic_DNA"/>
</dbReference>
<gene>
    <name evidence="1" type="ORF">Lalb_Chr04g0259921</name>
</gene>
<evidence type="ECO:0000313" key="2">
    <source>
        <dbReference type="Proteomes" id="UP000447434"/>
    </source>
</evidence>
<proteinExistence type="predicted"/>
<keyword evidence="2" id="KW-1185">Reference proteome</keyword>
<sequence length="70" mass="7792">MNNNEDKFVTNRSSSNNVSVENKATITSTTVNPEVFQGIFYHDLSVVGSFLSQVSFNRPIPMKYQALSCS</sequence>
<dbReference type="Proteomes" id="UP000447434">
    <property type="component" value="Chromosome 4"/>
</dbReference>
<accession>A0A6A4QPN8</accession>
<protein>
    <submittedName>
        <fullName evidence="1">Uncharacterized protein</fullName>
    </submittedName>
</protein>
<reference evidence="2" key="1">
    <citation type="journal article" date="2020" name="Nat. Commun.">
        <title>Genome sequence of the cluster root forming white lupin.</title>
        <authorList>
            <person name="Hufnagel B."/>
            <person name="Marques A."/>
            <person name="Soriano A."/>
            <person name="Marques L."/>
            <person name="Divol F."/>
            <person name="Doumas P."/>
            <person name="Sallet E."/>
            <person name="Mancinotti D."/>
            <person name="Carrere S."/>
            <person name="Marande W."/>
            <person name="Arribat S."/>
            <person name="Keller J."/>
            <person name="Huneau C."/>
            <person name="Blein T."/>
            <person name="Aime D."/>
            <person name="Laguerre M."/>
            <person name="Taylor J."/>
            <person name="Schubert V."/>
            <person name="Nelson M."/>
            <person name="Geu-Flores F."/>
            <person name="Crespi M."/>
            <person name="Gallardo-Guerrero K."/>
            <person name="Delaux P.-M."/>
            <person name="Salse J."/>
            <person name="Berges H."/>
            <person name="Guyot R."/>
            <person name="Gouzy J."/>
            <person name="Peret B."/>
        </authorList>
    </citation>
    <scope>NUCLEOTIDE SEQUENCE [LARGE SCALE GENOMIC DNA]</scope>
    <source>
        <strain evidence="2">cv. Amiga</strain>
    </source>
</reference>